<proteinExistence type="inferred from homology"/>
<dbReference type="GO" id="GO:0016740">
    <property type="term" value="F:transferase activity"/>
    <property type="evidence" value="ECO:0007669"/>
    <property type="project" value="UniProtKB-UniRule"/>
</dbReference>
<comment type="subcellular location">
    <subcellularLocation>
        <location evidence="12">Cell inner membrane</location>
        <topology evidence="12">Lipid-anchor</topology>
        <orientation evidence="12">Periplasmic side</orientation>
    </subcellularLocation>
</comment>
<keyword evidence="7 10" id="KW-0460">Magnesium</keyword>
<evidence type="ECO:0000256" key="12">
    <source>
        <dbReference type="RuleBase" id="RU363002"/>
    </source>
</evidence>
<dbReference type="InterPro" id="IPR024932">
    <property type="entry name" value="ApbE"/>
</dbReference>
<evidence type="ECO:0000256" key="7">
    <source>
        <dbReference type="ARBA" id="ARBA00022842"/>
    </source>
</evidence>
<accession>A0A318E0Z5</accession>
<evidence type="ECO:0000256" key="5">
    <source>
        <dbReference type="ARBA" id="ARBA00022723"/>
    </source>
</evidence>
<reference evidence="14 16" key="2">
    <citation type="submission" date="2019-03" db="EMBL/GenBank/DDBJ databases">
        <title>Deep subsurface shale carbon reservoir microbial communities from Ohio and West Virginia, USA.</title>
        <authorList>
            <person name="Wrighton K."/>
        </authorList>
    </citation>
    <scope>NUCLEOTIDE SEQUENCE [LARGE SCALE GENOMIC DNA]</scope>
    <source>
        <strain evidence="14 16">UTICA-S4D12</strain>
    </source>
</reference>
<dbReference type="EMBL" id="QICM01000018">
    <property type="protein sequence ID" value="PXV64354.1"/>
    <property type="molecule type" value="Genomic_DNA"/>
</dbReference>
<gene>
    <name evidence="14" type="ORF">BY453_11510</name>
    <name evidence="13" type="ORF">C8C78_11852</name>
</gene>
<feature type="binding site" evidence="11">
    <location>
        <position position="291"/>
    </location>
    <ligand>
        <name>Mg(2+)</name>
        <dbReference type="ChEBI" id="CHEBI:18420"/>
    </ligand>
</feature>
<dbReference type="PANTHER" id="PTHR30040">
    <property type="entry name" value="THIAMINE BIOSYNTHESIS LIPOPROTEIN APBE"/>
    <property type="match status" value="1"/>
</dbReference>
<dbReference type="PIRSF" id="PIRSF006268">
    <property type="entry name" value="ApbE"/>
    <property type="match status" value="1"/>
</dbReference>
<keyword evidence="12" id="KW-0732">Signal</keyword>
<dbReference type="PROSITE" id="PS51257">
    <property type="entry name" value="PROKAR_LIPOPROTEIN"/>
    <property type="match status" value="1"/>
</dbReference>
<keyword evidence="12" id="KW-0472">Membrane</keyword>
<evidence type="ECO:0000256" key="11">
    <source>
        <dbReference type="PIRSR" id="PIRSR006268-2"/>
    </source>
</evidence>
<organism evidence="13 15">
    <name type="scientific">Halanaerobium congolense</name>
    <dbReference type="NCBI Taxonomy" id="54121"/>
    <lineage>
        <taxon>Bacteria</taxon>
        <taxon>Bacillati</taxon>
        <taxon>Bacillota</taxon>
        <taxon>Clostridia</taxon>
        <taxon>Halanaerobiales</taxon>
        <taxon>Halanaerobiaceae</taxon>
        <taxon>Halanaerobium</taxon>
    </lineage>
</organism>
<keyword evidence="12" id="KW-1003">Cell membrane</keyword>
<evidence type="ECO:0000256" key="6">
    <source>
        <dbReference type="ARBA" id="ARBA00022827"/>
    </source>
</evidence>
<evidence type="ECO:0000256" key="1">
    <source>
        <dbReference type="ARBA" id="ARBA00011955"/>
    </source>
</evidence>
<dbReference type="AlphaFoldDB" id="A0A318E0Z5"/>
<comment type="function">
    <text evidence="12">Flavin transferase that catalyzes the transfer of the FMN moiety of FAD and its covalent binding to the hydroxyl group of a threonine residue in a target flavoprotein.</text>
</comment>
<evidence type="ECO:0000313" key="14">
    <source>
        <dbReference type="EMBL" id="TDS30128.1"/>
    </source>
</evidence>
<comment type="caution">
    <text evidence="13">The sequence shown here is derived from an EMBL/GenBank/DDBJ whole genome shotgun (WGS) entry which is preliminary data.</text>
</comment>
<comment type="similarity">
    <text evidence="10 12">Belongs to the ApbE family.</text>
</comment>
<name>A0A318E0Z5_9FIRM</name>
<reference evidence="13 15" key="1">
    <citation type="submission" date="2018-04" db="EMBL/GenBank/DDBJ databases">
        <title>Subsurface microbial communities from deep shales in Ohio and West Virginia, USA.</title>
        <authorList>
            <person name="Wrighton K."/>
        </authorList>
    </citation>
    <scope>NUCLEOTIDE SEQUENCE [LARGE SCALE GENOMIC DNA]</scope>
    <source>
        <strain evidence="13 15">MSL28</strain>
    </source>
</reference>
<evidence type="ECO:0000256" key="10">
    <source>
        <dbReference type="PIRNR" id="PIRNR006268"/>
    </source>
</evidence>
<evidence type="ECO:0000313" key="15">
    <source>
        <dbReference type="Proteomes" id="UP000247389"/>
    </source>
</evidence>
<protein>
    <recommendedName>
        <fullName evidence="2 10">FAD:protein FMN transferase</fullName>
        <ecNumber evidence="1 10">2.7.1.180</ecNumber>
    </recommendedName>
    <alternativeName>
        <fullName evidence="8 10">Flavin transferase</fullName>
    </alternativeName>
</protein>
<dbReference type="PANTHER" id="PTHR30040:SF2">
    <property type="entry name" value="FAD:PROTEIN FMN TRANSFERASE"/>
    <property type="match status" value="1"/>
</dbReference>
<feature type="binding site" evidence="11">
    <location>
        <position position="173"/>
    </location>
    <ligand>
        <name>Mg(2+)</name>
        <dbReference type="ChEBI" id="CHEBI:18420"/>
    </ligand>
</feature>
<keyword evidence="12" id="KW-0997">Cell inner membrane</keyword>
<dbReference type="EMBL" id="SOAA01000015">
    <property type="protein sequence ID" value="TDS30128.1"/>
    <property type="molecule type" value="Genomic_DNA"/>
</dbReference>
<comment type="catalytic activity">
    <reaction evidence="9 10 12">
        <text>L-threonyl-[protein] + FAD = FMN-L-threonyl-[protein] + AMP + H(+)</text>
        <dbReference type="Rhea" id="RHEA:36847"/>
        <dbReference type="Rhea" id="RHEA-COMP:11060"/>
        <dbReference type="Rhea" id="RHEA-COMP:11061"/>
        <dbReference type="ChEBI" id="CHEBI:15378"/>
        <dbReference type="ChEBI" id="CHEBI:30013"/>
        <dbReference type="ChEBI" id="CHEBI:57692"/>
        <dbReference type="ChEBI" id="CHEBI:74257"/>
        <dbReference type="ChEBI" id="CHEBI:456215"/>
        <dbReference type="EC" id="2.7.1.180"/>
    </reaction>
</comment>
<feature type="chain" id="PRO_5033857893" description="FAD:protein FMN transferase" evidence="12">
    <location>
        <begin position="25"/>
        <end position="350"/>
    </location>
</feature>
<dbReference type="Proteomes" id="UP000247389">
    <property type="component" value="Unassembled WGS sequence"/>
</dbReference>
<evidence type="ECO:0000256" key="3">
    <source>
        <dbReference type="ARBA" id="ARBA00022630"/>
    </source>
</evidence>
<dbReference type="RefSeq" id="WP_110300996.1">
    <property type="nucleotide sequence ID" value="NZ_QICM01000018.1"/>
</dbReference>
<keyword evidence="6 10" id="KW-0274">FAD</keyword>
<keyword evidence="5 10" id="KW-0479">Metal-binding</keyword>
<dbReference type="GO" id="GO:0005886">
    <property type="term" value="C:plasma membrane"/>
    <property type="evidence" value="ECO:0007669"/>
    <property type="project" value="UniProtKB-SubCell"/>
</dbReference>
<dbReference type="InterPro" id="IPR003374">
    <property type="entry name" value="ApbE-like_sf"/>
</dbReference>
<evidence type="ECO:0000256" key="4">
    <source>
        <dbReference type="ARBA" id="ARBA00022679"/>
    </source>
</evidence>
<dbReference type="GO" id="GO:0046872">
    <property type="term" value="F:metal ion binding"/>
    <property type="evidence" value="ECO:0007669"/>
    <property type="project" value="UniProtKB-UniRule"/>
</dbReference>
<feature type="signal peptide" evidence="12">
    <location>
        <begin position="1"/>
        <end position="24"/>
    </location>
</feature>
<keyword evidence="4 10" id="KW-0808">Transferase</keyword>
<dbReference type="Proteomes" id="UP000295758">
    <property type="component" value="Unassembled WGS sequence"/>
</dbReference>
<comment type="cofactor">
    <cofactor evidence="11">
        <name>Mg(2+)</name>
        <dbReference type="ChEBI" id="CHEBI:18420"/>
    </cofactor>
    <cofactor evidence="11">
        <name>Mn(2+)</name>
        <dbReference type="ChEBI" id="CHEBI:29035"/>
    </cofactor>
    <text evidence="11">Magnesium. Can also use manganese.</text>
</comment>
<evidence type="ECO:0000256" key="2">
    <source>
        <dbReference type="ARBA" id="ARBA00016337"/>
    </source>
</evidence>
<dbReference type="SUPFAM" id="SSF143631">
    <property type="entry name" value="ApbE-like"/>
    <property type="match status" value="1"/>
</dbReference>
<keyword evidence="3 10" id="KW-0285">Flavoprotein</keyword>
<evidence type="ECO:0000256" key="8">
    <source>
        <dbReference type="ARBA" id="ARBA00031306"/>
    </source>
</evidence>
<dbReference type="EC" id="2.7.1.180" evidence="1 10"/>
<keyword evidence="12 13" id="KW-0449">Lipoprotein</keyword>
<evidence type="ECO:0000313" key="13">
    <source>
        <dbReference type="EMBL" id="PXV64354.1"/>
    </source>
</evidence>
<evidence type="ECO:0000313" key="16">
    <source>
        <dbReference type="Proteomes" id="UP000295758"/>
    </source>
</evidence>
<evidence type="ECO:0000256" key="9">
    <source>
        <dbReference type="ARBA" id="ARBA00048540"/>
    </source>
</evidence>
<feature type="binding site" evidence="11">
    <location>
        <position position="287"/>
    </location>
    <ligand>
        <name>Mg(2+)</name>
        <dbReference type="ChEBI" id="CHEBI:18420"/>
    </ligand>
</feature>
<dbReference type="Gene3D" id="3.10.520.10">
    <property type="entry name" value="ApbE-like domains"/>
    <property type="match status" value="1"/>
</dbReference>
<dbReference type="Pfam" id="PF02424">
    <property type="entry name" value="ApbE"/>
    <property type="match status" value="1"/>
</dbReference>
<sequence length="350" mass="38368">MLNKKTIITLTILLIFPLILTACSNDTVEVKTAEDNAFLMDTLVQMKAHGENADAAVEESMKRIEEIENLMSKTIETSDIYQLNNNPNQKIEVSKQSLEVLKKAKNYAEMTEGDFDPTIGALVELWGIGTENASVPPENKIKAALANTGYQYLNLNDNSAKITKAGVKLDLGGIAKGYAAEEVKKIIEKNGVEHAFVNLGGNVLVIGDKVDGSPWKIGIQDPRAGRGDVMAIIDAVDLTIVTSGNYERYFEENGKLYHHIIDPKTGYPAENNLLSVSIISHNSFDADALSTAVYVMGLEKGMEFIENIDDVGVMFITKKLDVYLSSGLEEIVNINDPDFNLIEGEYSVVN</sequence>